<evidence type="ECO:0000256" key="18">
    <source>
        <dbReference type="ARBA" id="ARBA00047808"/>
    </source>
</evidence>
<comment type="catalytic activity">
    <reaction evidence="18">
        <text>10-formyltetrahydrofolyl-(gamma-L-Glu)(n) + L-glutamate + ATP = 10-formyltetrahydrofolyl-(gamma-L-Glu)(n+1) + ADP + phosphate + H(+)</text>
        <dbReference type="Rhea" id="RHEA:51904"/>
        <dbReference type="Rhea" id="RHEA-COMP:13088"/>
        <dbReference type="Rhea" id="RHEA-COMP:14300"/>
        <dbReference type="ChEBI" id="CHEBI:15378"/>
        <dbReference type="ChEBI" id="CHEBI:29985"/>
        <dbReference type="ChEBI" id="CHEBI:30616"/>
        <dbReference type="ChEBI" id="CHEBI:43474"/>
        <dbReference type="ChEBI" id="CHEBI:134413"/>
        <dbReference type="ChEBI" id="CHEBI:456216"/>
        <dbReference type="EC" id="6.3.2.17"/>
    </reaction>
</comment>
<evidence type="ECO:0000256" key="19">
    <source>
        <dbReference type="ARBA" id="ARBA00049035"/>
    </source>
</evidence>
<comment type="catalytic activity">
    <reaction evidence="20">
        <text>7,8-dihydropteroate + L-glutamate + ATP = 7,8-dihydrofolate + ADP + phosphate + H(+)</text>
        <dbReference type="Rhea" id="RHEA:23584"/>
        <dbReference type="ChEBI" id="CHEBI:15378"/>
        <dbReference type="ChEBI" id="CHEBI:17839"/>
        <dbReference type="ChEBI" id="CHEBI:29985"/>
        <dbReference type="ChEBI" id="CHEBI:30616"/>
        <dbReference type="ChEBI" id="CHEBI:43474"/>
        <dbReference type="ChEBI" id="CHEBI:57451"/>
        <dbReference type="ChEBI" id="CHEBI:456216"/>
        <dbReference type="EC" id="6.3.2.12"/>
    </reaction>
</comment>
<dbReference type="InterPro" id="IPR004101">
    <property type="entry name" value="Mur_ligase_C"/>
</dbReference>
<evidence type="ECO:0000259" key="22">
    <source>
        <dbReference type="Pfam" id="PF02875"/>
    </source>
</evidence>
<evidence type="ECO:0000256" key="2">
    <source>
        <dbReference type="ARBA" id="ARBA00004799"/>
    </source>
</evidence>
<dbReference type="GO" id="GO:0008841">
    <property type="term" value="F:dihydrofolate synthase activity"/>
    <property type="evidence" value="ECO:0007669"/>
    <property type="project" value="UniProtKB-EC"/>
</dbReference>
<evidence type="ECO:0000256" key="21">
    <source>
        <dbReference type="PIRNR" id="PIRNR001563"/>
    </source>
</evidence>
<dbReference type="PANTHER" id="PTHR11136">
    <property type="entry name" value="FOLYLPOLYGLUTAMATE SYNTHASE-RELATED"/>
    <property type="match status" value="1"/>
</dbReference>
<name>A0A540VX93_9GAMM</name>
<protein>
    <recommendedName>
        <fullName evidence="7">Dihydrofolate synthase/folylpolyglutamate synthase</fullName>
        <ecNumber evidence="5">6.3.2.12</ecNumber>
        <ecNumber evidence="6">6.3.2.17</ecNumber>
    </recommendedName>
    <alternativeName>
        <fullName evidence="16">Folylpoly-gamma-glutamate synthetase-dihydrofolate synthetase</fullName>
    </alternativeName>
    <alternativeName>
        <fullName evidence="14">Folylpolyglutamate synthetase</fullName>
    </alternativeName>
    <alternativeName>
        <fullName evidence="15">Tetrahydrofolylpolyglutamate synthase</fullName>
    </alternativeName>
</protein>
<dbReference type="Gene3D" id="3.90.190.20">
    <property type="entry name" value="Mur ligase, C-terminal domain"/>
    <property type="match status" value="1"/>
</dbReference>
<comment type="pathway">
    <text evidence="3">Cofactor biosynthesis; tetrahydrofolylpolyglutamate biosynthesis.</text>
</comment>
<dbReference type="GO" id="GO:0005737">
    <property type="term" value="C:cytoplasm"/>
    <property type="evidence" value="ECO:0007669"/>
    <property type="project" value="TreeGrafter"/>
</dbReference>
<evidence type="ECO:0000256" key="7">
    <source>
        <dbReference type="ARBA" id="ARBA00019357"/>
    </source>
</evidence>
<evidence type="ECO:0000313" key="24">
    <source>
        <dbReference type="Proteomes" id="UP000315400"/>
    </source>
</evidence>
<accession>A0A540VX93</accession>
<evidence type="ECO:0000256" key="17">
    <source>
        <dbReference type="ARBA" id="ARBA00047493"/>
    </source>
</evidence>
<evidence type="ECO:0000256" key="8">
    <source>
        <dbReference type="ARBA" id="ARBA00022598"/>
    </source>
</evidence>
<comment type="similarity">
    <text evidence="4 21">Belongs to the folylpolyglutamate synthase family.</text>
</comment>
<dbReference type="AlphaFoldDB" id="A0A540VX93"/>
<dbReference type="SUPFAM" id="SSF53244">
    <property type="entry name" value="MurD-like peptide ligases, peptide-binding domain"/>
    <property type="match status" value="1"/>
</dbReference>
<comment type="pathway">
    <text evidence="2">Cofactor biosynthesis; tetrahydrofolate biosynthesis; 7,8-dihydrofolate from 2-amino-4-hydroxy-6-hydroxymethyl-7,8-dihydropteridine diphosphate and 4-aminobenzoate: step 2/2.</text>
</comment>
<evidence type="ECO:0000256" key="20">
    <source>
        <dbReference type="ARBA" id="ARBA00049161"/>
    </source>
</evidence>
<dbReference type="STRING" id="1260251.SPISAL_06440"/>
<evidence type="ECO:0000256" key="14">
    <source>
        <dbReference type="ARBA" id="ARBA00030048"/>
    </source>
</evidence>
<feature type="domain" description="Mur ligase C-terminal" evidence="22">
    <location>
        <begin position="302"/>
        <end position="423"/>
    </location>
</feature>
<comment type="function">
    <text evidence="1">Functions in two distinct reactions of the de novo folate biosynthetic pathway. Catalyzes the addition of a glutamate residue to dihydropteroate (7,8-dihydropteroate or H2Pte) to form dihydrofolate (7,8-dihydrofolate monoglutamate or H2Pte-Glu). Also catalyzes successive additions of L-glutamate to tetrahydrofolate or 10-formyltetrahydrofolate or 5,10-methylenetetrahydrofolate, leading to folylpolyglutamate derivatives.</text>
</comment>
<evidence type="ECO:0000256" key="15">
    <source>
        <dbReference type="ARBA" id="ARBA00030592"/>
    </source>
</evidence>
<reference evidence="23 24" key="1">
    <citation type="submission" date="2019-06" db="EMBL/GenBank/DDBJ databases">
        <title>Metagenome assembled Genome of Spiribacter salinus SL48-SHIP from the microbial mat of Salt Lake 48 (Novosibirsk region, Russia).</title>
        <authorList>
            <person name="Shipova A."/>
            <person name="Rozanov A.S."/>
            <person name="Bryanskaya A.V."/>
            <person name="Peltek S.E."/>
        </authorList>
    </citation>
    <scope>NUCLEOTIDE SEQUENCE [LARGE SCALE GENOMIC DNA]</scope>
    <source>
        <strain evidence="23">SL48-SHIP-2</strain>
    </source>
</reference>
<evidence type="ECO:0000256" key="16">
    <source>
        <dbReference type="ARBA" id="ARBA00032510"/>
    </source>
</evidence>
<keyword evidence="8 21" id="KW-0436">Ligase</keyword>
<evidence type="ECO:0000256" key="3">
    <source>
        <dbReference type="ARBA" id="ARBA00005150"/>
    </source>
</evidence>
<dbReference type="GO" id="GO:0005524">
    <property type="term" value="F:ATP binding"/>
    <property type="evidence" value="ECO:0007669"/>
    <property type="project" value="UniProtKB-KW"/>
</dbReference>
<gene>
    <name evidence="23" type="ORF">FKY71_02110</name>
</gene>
<organism evidence="23 24">
    <name type="scientific">Spiribacter salinus</name>
    <dbReference type="NCBI Taxonomy" id="1335746"/>
    <lineage>
        <taxon>Bacteria</taxon>
        <taxon>Pseudomonadati</taxon>
        <taxon>Pseudomonadota</taxon>
        <taxon>Gammaproteobacteria</taxon>
        <taxon>Chromatiales</taxon>
        <taxon>Ectothiorhodospiraceae</taxon>
        <taxon>Spiribacter</taxon>
    </lineage>
</organism>
<evidence type="ECO:0000256" key="9">
    <source>
        <dbReference type="ARBA" id="ARBA00022723"/>
    </source>
</evidence>
<dbReference type="Gene3D" id="3.40.1190.10">
    <property type="entry name" value="Mur-like, catalytic domain"/>
    <property type="match status" value="1"/>
</dbReference>
<dbReference type="InterPro" id="IPR036615">
    <property type="entry name" value="Mur_ligase_C_dom_sf"/>
</dbReference>
<dbReference type="EC" id="6.3.2.12" evidence="5"/>
<comment type="caution">
    <text evidence="23">The sequence shown here is derived from an EMBL/GenBank/DDBJ whole genome shotgun (WGS) entry which is preliminary data.</text>
</comment>
<dbReference type="EC" id="6.3.2.17" evidence="6"/>
<evidence type="ECO:0000256" key="11">
    <source>
        <dbReference type="ARBA" id="ARBA00022840"/>
    </source>
</evidence>
<dbReference type="InterPro" id="IPR036565">
    <property type="entry name" value="Mur-like_cat_sf"/>
</dbReference>
<evidence type="ECO:0000256" key="1">
    <source>
        <dbReference type="ARBA" id="ARBA00002714"/>
    </source>
</evidence>
<sequence>MSDPAARRMPSPDHAVTQSPLEDWLRWLEGVHPQEIDLGLARIGAVADRLGLRDVGTPIITVAGTNGKGSTVACLEAMYTAAGQQPGSYTSPHILRYNERIRIGGVPVDDALILAAFEAIEAARAEITLTYFEFATLAAAWCFRARHAAPWILEVGLGGRLDATNCFDADLAVVTAIDLDHMEWLGDNREAIAGEKMGIARPGHPVVCSDPQPPRRIAELAEAIGAPLWQVGSHYDLTAADACWHWRHASQALDDLPRPAWLPDAALTNAAGAVMAVRGAHADLALDEAAVRAGLARAQLAGRQERVSAPDGDWLLDVGHNPAAIALLADRLATHRHQGQVRLAFALMARKPLEPLITQLHPGVTEWFVLDVDDPASHSAEAVTAALHAIGAEVVGSGDAADARRALGSRWQSGDLNVAAGSFRVVEAFMRTQESACNTSGPVGHLGLD</sequence>
<evidence type="ECO:0000256" key="13">
    <source>
        <dbReference type="ARBA" id="ARBA00022909"/>
    </source>
</evidence>
<dbReference type="GO" id="GO:0046654">
    <property type="term" value="P:tetrahydrofolate biosynthetic process"/>
    <property type="evidence" value="ECO:0007669"/>
    <property type="project" value="UniProtKB-UniPathway"/>
</dbReference>
<comment type="catalytic activity">
    <reaction evidence="19">
        <text>(6R)-5,10-methylenetetrahydrofolyl-(gamma-L-Glu)(n) + L-glutamate + ATP = (6R)-5,10-methylenetetrahydrofolyl-(gamma-L-Glu)(n+1) + ADP + phosphate + H(+)</text>
        <dbReference type="Rhea" id="RHEA:51912"/>
        <dbReference type="Rhea" id="RHEA-COMP:13257"/>
        <dbReference type="Rhea" id="RHEA-COMP:13258"/>
        <dbReference type="ChEBI" id="CHEBI:15378"/>
        <dbReference type="ChEBI" id="CHEBI:29985"/>
        <dbReference type="ChEBI" id="CHEBI:30616"/>
        <dbReference type="ChEBI" id="CHEBI:43474"/>
        <dbReference type="ChEBI" id="CHEBI:136572"/>
        <dbReference type="ChEBI" id="CHEBI:456216"/>
        <dbReference type="EC" id="6.3.2.17"/>
    </reaction>
</comment>
<evidence type="ECO:0000256" key="5">
    <source>
        <dbReference type="ARBA" id="ARBA00013023"/>
    </source>
</evidence>
<evidence type="ECO:0000313" key="23">
    <source>
        <dbReference type="EMBL" id="TQF00734.1"/>
    </source>
</evidence>
<dbReference type="PIRSF" id="PIRSF001563">
    <property type="entry name" value="Folylpolyglu_synth"/>
    <property type="match status" value="1"/>
</dbReference>
<keyword evidence="9" id="KW-0479">Metal-binding</keyword>
<keyword evidence="11 21" id="KW-0067">ATP-binding</keyword>
<keyword evidence="13" id="KW-0289">Folate biosynthesis</keyword>
<evidence type="ECO:0000256" key="12">
    <source>
        <dbReference type="ARBA" id="ARBA00022842"/>
    </source>
</evidence>
<evidence type="ECO:0000256" key="4">
    <source>
        <dbReference type="ARBA" id="ARBA00008276"/>
    </source>
</evidence>
<dbReference type="SUPFAM" id="SSF53623">
    <property type="entry name" value="MurD-like peptide ligases, catalytic domain"/>
    <property type="match status" value="1"/>
</dbReference>
<dbReference type="UniPathway" id="UPA00077">
    <property type="reaction ID" value="UER00157"/>
</dbReference>
<dbReference type="InterPro" id="IPR001645">
    <property type="entry name" value="Folylpolyglutamate_synth"/>
</dbReference>
<comment type="catalytic activity">
    <reaction evidence="17">
        <text>(6S)-5,6,7,8-tetrahydrofolyl-(gamma-L-Glu)(n) + L-glutamate + ATP = (6S)-5,6,7,8-tetrahydrofolyl-(gamma-L-Glu)(n+1) + ADP + phosphate + H(+)</text>
        <dbReference type="Rhea" id="RHEA:10580"/>
        <dbReference type="Rhea" id="RHEA-COMP:14738"/>
        <dbReference type="Rhea" id="RHEA-COMP:14740"/>
        <dbReference type="ChEBI" id="CHEBI:15378"/>
        <dbReference type="ChEBI" id="CHEBI:29985"/>
        <dbReference type="ChEBI" id="CHEBI:30616"/>
        <dbReference type="ChEBI" id="CHEBI:43474"/>
        <dbReference type="ChEBI" id="CHEBI:141005"/>
        <dbReference type="ChEBI" id="CHEBI:456216"/>
        <dbReference type="EC" id="6.3.2.17"/>
    </reaction>
</comment>
<evidence type="ECO:0000256" key="10">
    <source>
        <dbReference type="ARBA" id="ARBA00022741"/>
    </source>
</evidence>
<dbReference type="GO" id="GO:0046872">
    <property type="term" value="F:metal ion binding"/>
    <property type="evidence" value="ECO:0007669"/>
    <property type="project" value="UniProtKB-KW"/>
</dbReference>
<dbReference type="PANTHER" id="PTHR11136:SF0">
    <property type="entry name" value="DIHYDROFOLATE SYNTHETASE-RELATED"/>
    <property type="match status" value="1"/>
</dbReference>
<dbReference type="GO" id="GO:0046656">
    <property type="term" value="P:folic acid biosynthetic process"/>
    <property type="evidence" value="ECO:0007669"/>
    <property type="project" value="UniProtKB-KW"/>
</dbReference>
<dbReference type="EMBL" id="VIFK01000006">
    <property type="protein sequence ID" value="TQF00734.1"/>
    <property type="molecule type" value="Genomic_DNA"/>
</dbReference>
<keyword evidence="10 21" id="KW-0547">Nucleotide-binding</keyword>
<proteinExistence type="inferred from homology"/>
<dbReference type="GO" id="GO:0004326">
    <property type="term" value="F:tetrahydrofolylpolyglutamate synthase activity"/>
    <property type="evidence" value="ECO:0007669"/>
    <property type="project" value="UniProtKB-EC"/>
</dbReference>
<dbReference type="Proteomes" id="UP000315400">
    <property type="component" value="Unassembled WGS sequence"/>
</dbReference>
<keyword evidence="12" id="KW-0460">Magnesium</keyword>
<dbReference type="NCBIfam" id="TIGR01499">
    <property type="entry name" value="folC"/>
    <property type="match status" value="1"/>
</dbReference>
<evidence type="ECO:0000256" key="6">
    <source>
        <dbReference type="ARBA" id="ARBA00013025"/>
    </source>
</evidence>
<dbReference type="Pfam" id="PF02875">
    <property type="entry name" value="Mur_ligase_C"/>
    <property type="match status" value="1"/>
</dbReference>